<evidence type="ECO:0008006" key="5">
    <source>
        <dbReference type="Google" id="ProtNLM"/>
    </source>
</evidence>
<dbReference type="Gene3D" id="3.10.310.10">
    <property type="entry name" value="Diaminopimelate Epimerase, Chain A, domain 1"/>
    <property type="match status" value="2"/>
</dbReference>
<evidence type="ECO:0000256" key="2">
    <source>
        <dbReference type="ARBA" id="ARBA00023235"/>
    </source>
</evidence>
<dbReference type="GO" id="GO:0016853">
    <property type="term" value="F:isomerase activity"/>
    <property type="evidence" value="ECO:0007669"/>
    <property type="project" value="UniProtKB-KW"/>
</dbReference>
<dbReference type="SUPFAM" id="SSF54506">
    <property type="entry name" value="Diaminopimelate epimerase-like"/>
    <property type="match status" value="1"/>
</dbReference>
<name>A0AAN7DZ02_QUERU</name>
<dbReference type="AlphaFoldDB" id="A0AAN7DZ02"/>
<comment type="similarity">
    <text evidence="1">Belongs to the PhzF family.</text>
</comment>
<dbReference type="GO" id="GO:0005737">
    <property type="term" value="C:cytoplasm"/>
    <property type="evidence" value="ECO:0007669"/>
    <property type="project" value="TreeGrafter"/>
</dbReference>
<comment type="caution">
    <text evidence="3">The sequence shown here is derived from an EMBL/GenBank/DDBJ whole genome shotgun (WGS) entry which is preliminary data.</text>
</comment>
<dbReference type="Pfam" id="PF02567">
    <property type="entry name" value="PhzC-PhzF"/>
    <property type="match status" value="1"/>
</dbReference>
<keyword evidence="2" id="KW-0413">Isomerase</keyword>
<evidence type="ECO:0000313" key="4">
    <source>
        <dbReference type="Proteomes" id="UP001324115"/>
    </source>
</evidence>
<organism evidence="3 4">
    <name type="scientific">Quercus rubra</name>
    <name type="common">Northern red oak</name>
    <name type="synonym">Quercus borealis</name>
    <dbReference type="NCBI Taxonomy" id="3512"/>
    <lineage>
        <taxon>Eukaryota</taxon>
        <taxon>Viridiplantae</taxon>
        <taxon>Streptophyta</taxon>
        <taxon>Embryophyta</taxon>
        <taxon>Tracheophyta</taxon>
        <taxon>Spermatophyta</taxon>
        <taxon>Magnoliopsida</taxon>
        <taxon>eudicotyledons</taxon>
        <taxon>Gunneridae</taxon>
        <taxon>Pentapetalae</taxon>
        <taxon>rosids</taxon>
        <taxon>fabids</taxon>
        <taxon>Fagales</taxon>
        <taxon>Fagaceae</taxon>
        <taxon>Quercus</taxon>
    </lineage>
</organism>
<gene>
    <name evidence="3" type="ORF">RGQ29_007970</name>
</gene>
<dbReference type="Proteomes" id="UP001324115">
    <property type="component" value="Unassembled WGS sequence"/>
</dbReference>
<protein>
    <recommendedName>
        <fullName evidence="5">Phenazine biosynthesis PhzC/PhzF protein</fullName>
    </recommendedName>
</protein>
<sequence>MAKKPVKYHVVDAFTDSPFKGNPAAVCLLEEERDEQWLQAVAAEFNISMTCYLTRLTDTGSDSLESPNTRFHIRWFTPVAEVELCGHATLAAAHTLFSSGLVNSNIIEFVTLSGILTAKKFLEIKASDSSDIQNGEAQECFLIELNLPTVPAIDVNSAEVSSISSALNGASVIDIKKITTSDALFVVLPSGESVIEIQPEFDAICKCPGLGIIVSGAAPSGSGFDFYSRVFWPKLGINEDPVCGSAHCTLAPYWSKKLGKCDLVAYQASARSGVLNLHLDEQNQRVLLRGKAVTIMEGSLLV</sequence>
<dbReference type="InterPro" id="IPR003719">
    <property type="entry name" value="Phenazine_PhzF-like"/>
</dbReference>
<evidence type="ECO:0000256" key="1">
    <source>
        <dbReference type="ARBA" id="ARBA00008270"/>
    </source>
</evidence>
<dbReference type="EMBL" id="JAXUIC010000012">
    <property type="protein sequence ID" value="KAK4558435.1"/>
    <property type="molecule type" value="Genomic_DNA"/>
</dbReference>
<keyword evidence="4" id="KW-1185">Reference proteome</keyword>
<evidence type="ECO:0000313" key="3">
    <source>
        <dbReference type="EMBL" id="KAK4558435.1"/>
    </source>
</evidence>
<reference evidence="3 4" key="1">
    <citation type="journal article" date="2023" name="G3 (Bethesda)">
        <title>A haplotype-resolved chromosome-scale genome for Quercus rubra L. provides insights into the genetics of adaptive traits for red oak species.</title>
        <authorList>
            <person name="Kapoor B."/>
            <person name="Jenkins J."/>
            <person name="Schmutz J."/>
            <person name="Zhebentyayeva T."/>
            <person name="Kuelheim C."/>
            <person name="Coggeshall M."/>
            <person name="Heim C."/>
            <person name="Lasky J.R."/>
            <person name="Leites L."/>
            <person name="Islam-Faridi N."/>
            <person name="Romero-Severson J."/>
            <person name="DeLeo V.L."/>
            <person name="Lucas S.M."/>
            <person name="Lazic D."/>
            <person name="Gailing O."/>
            <person name="Carlson J."/>
            <person name="Staton M."/>
        </authorList>
    </citation>
    <scope>NUCLEOTIDE SEQUENCE [LARGE SCALE GENOMIC DNA]</scope>
    <source>
        <strain evidence="3">Pseudo-F2</strain>
    </source>
</reference>
<accession>A0AAN7DZ02</accession>
<dbReference type="PIRSF" id="PIRSF016184">
    <property type="entry name" value="PhzC_PhzF"/>
    <property type="match status" value="1"/>
</dbReference>
<dbReference type="PANTHER" id="PTHR13774:SF17">
    <property type="entry name" value="PHENAZINE BIOSYNTHESIS-LIKE DOMAIN-CONTAINING PROTEIN"/>
    <property type="match status" value="1"/>
</dbReference>
<dbReference type="PANTHER" id="PTHR13774">
    <property type="entry name" value="PHENAZINE BIOSYNTHESIS PROTEIN"/>
    <property type="match status" value="1"/>
</dbReference>
<proteinExistence type="inferred from homology"/>